<name>A0A117JJ52_9MYCO</name>
<dbReference type="GO" id="GO:0006310">
    <property type="term" value="P:DNA recombination"/>
    <property type="evidence" value="ECO:0007669"/>
    <property type="project" value="UniProtKB-KW"/>
</dbReference>
<dbReference type="PANTHER" id="PTHR30349">
    <property type="entry name" value="PHAGE INTEGRASE-RELATED"/>
    <property type="match status" value="1"/>
</dbReference>
<dbReference type="SUPFAM" id="SSF56349">
    <property type="entry name" value="DNA breaking-rejoining enzymes"/>
    <property type="match status" value="1"/>
</dbReference>
<evidence type="ECO:0000313" key="7">
    <source>
        <dbReference type="EMBL" id="KUI13609.1"/>
    </source>
</evidence>
<keyword evidence="8" id="KW-1185">Reference proteome</keyword>
<reference evidence="7 8" key="1">
    <citation type="submission" date="2016-01" db="EMBL/GenBank/DDBJ databases">
        <authorList>
            <consortium name="TB Trials Study Group"/>
            <person name="Sutton G."/>
            <person name="Brinkac L."/>
            <person name="Sanka R."/>
            <person name="Adams M."/>
            <person name="Lau E.L."/>
            <person name="Macaden R."/>
            <person name="Grewal H.M.S."/>
        </authorList>
    </citation>
    <scope>NUCLEOTIDE SEQUENCE [LARGE SCALE GENOMIC DNA]</scope>
    <source>
        <strain evidence="7 8">IS-1744</strain>
    </source>
</reference>
<dbReference type="InterPro" id="IPR028259">
    <property type="entry name" value="AP2-like_int_N"/>
</dbReference>
<dbReference type="AlphaFoldDB" id="A0A117JJ52"/>
<organism evidence="7 8">
    <name type="scientific">Mycobacterium lehmannii</name>
    <dbReference type="NCBI Taxonomy" id="2048550"/>
    <lineage>
        <taxon>Bacteria</taxon>
        <taxon>Bacillati</taxon>
        <taxon>Actinomycetota</taxon>
        <taxon>Actinomycetes</taxon>
        <taxon>Mycobacteriales</taxon>
        <taxon>Mycobacteriaceae</taxon>
        <taxon>Mycobacterium</taxon>
    </lineage>
</organism>
<dbReference type="PROSITE" id="PS51900">
    <property type="entry name" value="CB"/>
    <property type="match status" value="1"/>
</dbReference>
<dbReference type="Proteomes" id="UP000053707">
    <property type="component" value="Unassembled WGS sequence"/>
</dbReference>
<protein>
    <submittedName>
        <fullName evidence="7">Recombinase XerD</fullName>
    </submittedName>
</protein>
<dbReference type="InterPro" id="IPR002104">
    <property type="entry name" value="Integrase_catalytic"/>
</dbReference>
<evidence type="ECO:0000259" key="6">
    <source>
        <dbReference type="PROSITE" id="PS51900"/>
    </source>
</evidence>
<dbReference type="GO" id="GO:0003677">
    <property type="term" value="F:DNA binding"/>
    <property type="evidence" value="ECO:0007669"/>
    <property type="project" value="UniProtKB-UniRule"/>
</dbReference>
<dbReference type="Gene3D" id="1.10.443.10">
    <property type="entry name" value="Intergrase catalytic core"/>
    <property type="match status" value="1"/>
</dbReference>
<evidence type="ECO:0000256" key="4">
    <source>
        <dbReference type="PROSITE-ProRule" id="PRU01248"/>
    </source>
</evidence>
<dbReference type="RefSeq" id="WP_064397775.1">
    <property type="nucleotide sequence ID" value="NZ_LQIR01000027.1"/>
</dbReference>
<dbReference type="PROSITE" id="PS51898">
    <property type="entry name" value="TYR_RECOMBINASE"/>
    <property type="match status" value="1"/>
</dbReference>
<dbReference type="PANTHER" id="PTHR30349:SF64">
    <property type="entry name" value="PROPHAGE INTEGRASE INTD-RELATED"/>
    <property type="match status" value="1"/>
</dbReference>
<comment type="similarity">
    <text evidence="1">Belongs to the 'phage' integrase family.</text>
</comment>
<evidence type="ECO:0000256" key="1">
    <source>
        <dbReference type="ARBA" id="ARBA00008857"/>
    </source>
</evidence>
<dbReference type="GO" id="GO:0015074">
    <property type="term" value="P:DNA integration"/>
    <property type="evidence" value="ECO:0007669"/>
    <property type="project" value="InterPro"/>
</dbReference>
<proteinExistence type="inferred from homology"/>
<feature type="domain" description="Tyr recombinase" evidence="5">
    <location>
        <begin position="189"/>
        <end position="386"/>
    </location>
</feature>
<evidence type="ECO:0000256" key="2">
    <source>
        <dbReference type="ARBA" id="ARBA00023125"/>
    </source>
</evidence>
<dbReference type="InterPro" id="IPR013762">
    <property type="entry name" value="Integrase-like_cat_sf"/>
</dbReference>
<accession>A0A117JJ52</accession>
<dbReference type="InterPro" id="IPR050090">
    <property type="entry name" value="Tyrosine_recombinase_XerCD"/>
</dbReference>
<dbReference type="Pfam" id="PF14657">
    <property type="entry name" value="Arm-DNA-bind_4"/>
    <property type="match status" value="1"/>
</dbReference>
<evidence type="ECO:0000256" key="3">
    <source>
        <dbReference type="ARBA" id="ARBA00023172"/>
    </source>
</evidence>
<dbReference type="InterPro" id="IPR044068">
    <property type="entry name" value="CB"/>
</dbReference>
<keyword evidence="2 4" id="KW-0238">DNA-binding</keyword>
<sequence>MSRRQLPPQIKKVEVTDRRTGKSVVRYQVTVDAGIDPQTGKRRQVRRRYAREEQARDALAEITAQAAAGTFVARKAVTVDELCSDWLTSLHNARATTINGYTYLLAPLRERHGSMPAQKLTRPDLDKLLVALRDGGTVTAKGATRSAWSPRSVNKAVDAWRAVLDYGVERRELSGNVAAAIRKVPRVRAEMATYTPEEIRQVLRAADDDRNGHLWYLALTGLRRGEIAGLRWDDIDLTAGTLTIARGRVQAGAGVVVENDPKTASSRRTLPLDDGLVSVLRRASARYAAERLALGAAHTDSGYVAVNEIGAPYTPDTLTRMWRKLAKTAKVRPIRLHDARHSCGTAMHLRGVPLAVIAKWLGHADAETTARIYAHSQDDALTAAGQTLGEIVSSSFVRVVTTS</sequence>
<feature type="domain" description="Core-binding (CB)" evidence="6">
    <location>
        <begin position="77"/>
        <end position="168"/>
    </location>
</feature>
<dbReference type="InterPro" id="IPR010998">
    <property type="entry name" value="Integrase_recombinase_N"/>
</dbReference>
<dbReference type="CDD" id="cd01189">
    <property type="entry name" value="INT_ICEBs1_C_like"/>
    <property type="match status" value="1"/>
</dbReference>
<dbReference type="EMBL" id="LQIR01000027">
    <property type="protein sequence ID" value="KUI13609.1"/>
    <property type="molecule type" value="Genomic_DNA"/>
</dbReference>
<evidence type="ECO:0000313" key="8">
    <source>
        <dbReference type="Proteomes" id="UP000053707"/>
    </source>
</evidence>
<keyword evidence="3" id="KW-0233">DNA recombination</keyword>
<gene>
    <name evidence="7" type="ORF">AU192_04190</name>
</gene>
<dbReference type="Gene3D" id="1.10.150.130">
    <property type="match status" value="1"/>
</dbReference>
<dbReference type="InterPro" id="IPR011010">
    <property type="entry name" value="DNA_brk_join_enz"/>
</dbReference>
<evidence type="ECO:0000259" key="5">
    <source>
        <dbReference type="PROSITE" id="PS51898"/>
    </source>
</evidence>
<dbReference type="Pfam" id="PF00589">
    <property type="entry name" value="Phage_integrase"/>
    <property type="match status" value="1"/>
</dbReference>
<comment type="caution">
    <text evidence="7">The sequence shown here is derived from an EMBL/GenBank/DDBJ whole genome shotgun (WGS) entry which is preliminary data.</text>
</comment>